<dbReference type="EMBL" id="JAAPAO010001153">
    <property type="protein sequence ID" value="KAF4650929.1"/>
    <property type="molecule type" value="Genomic_DNA"/>
</dbReference>
<feature type="chain" id="PRO_5029803701" evidence="1">
    <location>
        <begin position="18"/>
        <end position="132"/>
    </location>
</feature>
<evidence type="ECO:0000313" key="2">
    <source>
        <dbReference type="EMBL" id="KAF4650929.1"/>
    </source>
</evidence>
<gene>
    <name evidence="2" type="ORF">FOL47_000771</name>
</gene>
<comment type="caution">
    <text evidence="2">The sequence shown here is derived from an EMBL/GenBank/DDBJ whole genome shotgun (WGS) entry which is preliminary data.</text>
</comment>
<reference evidence="2 3" key="1">
    <citation type="submission" date="2020-04" db="EMBL/GenBank/DDBJ databases">
        <title>Perkinsus chesapeaki whole genome sequence.</title>
        <authorList>
            <person name="Bogema D.R."/>
        </authorList>
    </citation>
    <scope>NUCLEOTIDE SEQUENCE [LARGE SCALE GENOMIC DNA]</scope>
    <source>
        <strain evidence="2">ATCC PRA-425</strain>
    </source>
</reference>
<proteinExistence type="predicted"/>
<evidence type="ECO:0000313" key="3">
    <source>
        <dbReference type="Proteomes" id="UP000591131"/>
    </source>
</evidence>
<keyword evidence="1" id="KW-0732">Signal</keyword>
<accession>A0A7J6KWG1</accession>
<evidence type="ECO:0000256" key="1">
    <source>
        <dbReference type="SAM" id="SignalP"/>
    </source>
</evidence>
<dbReference type="Proteomes" id="UP000591131">
    <property type="component" value="Unassembled WGS sequence"/>
</dbReference>
<dbReference type="AlphaFoldDB" id="A0A7J6KWG1"/>
<feature type="signal peptide" evidence="1">
    <location>
        <begin position="1"/>
        <end position="17"/>
    </location>
</feature>
<keyword evidence="3" id="KW-1185">Reference proteome</keyword>
<organism evidence="2 3">
    <name type="scientific">Perkinsus chesapeaki</name>
    <name type="common">Clam parasite</name>
    <name type="synonym">Perkinsus andrewsi</name>
    <dbReference type="NCBI Taxonomy" id="330153"/>
    <lineage>
        <taxon>Eukaryota</taxon>
        <taxon>Sar</taxon>
        <taxon>Alveolata</taxon>
        <taxon>Perkinsozoa</taxon>
        <taxon>Perkinsea</taxon>
        <taxon>Perkinsida</taxon>
        <taxon>Perkinsidae</taxon>
        <taxon>Perkinsus</taxon>
    </lineage>
</organism>
<protein>
    <submittedName>
        <fullName evidence="2">Uncharacterized protein</fullName>
    </submittedName>
</protein>
<name>A0A7J6KWG1_PERCH</name>
<sequence length="132" mass="15001">MLFKTLRAALLTPSIAAVKHYCIDLIPSKVVRQCLQVDWPVQLEKSIEVQFSVYCDLFGSESCPITFDQTSSQVFEVSDESIGEFNDYVKDIQDMCAEVMCIRDGDLSEVLEMDNELELQFDGTRRLKPCSC</sequence>